<keyword evidence="2" id="KW-1185">Reference proteome</keyword>
<reference evidence="1 2" key="1">
    <citation type="submission" date="2021-06" db="EMBL/GenBank/DDBJ databases">
        <authorList>
            <person name="Palmer J.M."/>
        </authorList>
    </citation>
    <scope>NUCLEOTIDE SEQUENCE [LARGE SCALE GENOMIC DNA]</scope>
    <source>
        <strain evidence="1 2">CL_MEX2019</strain>
        <tissue evidence="1">Muscle</tissue>
    </source>
</reference>
<organism evidence="1 2">
    <name type="scientific">Characodon lateralis</name>
    <dbReference type="NCBI Taxonomy" id="208331"/>
    <lineage>
        <taxon>Eukaryota</taxon>
        <taxon>Metazoa</taxon>
        <taxon>Chordata</taxon>
        <taxon>Craniata</taxon>
        <taxon>Vertebrata</taxon>
        <taxon>Euteleostomi</taxon>
        <taxon>Actinopterygii</taxon>
        <taxon>Neopterygii</taxon>
        <taxon>Teleostei</taxon>
        <taxon>Neoteleostei</taxon>
        <taxon>Acanthomorphata</taxon>
        <taxon>Ovalentaria</taxon>
        <taxon>Atherinomorphae</taxon>
        <taxon>Cyprinodontiformes</taxon>
        <taxon>Goodeidae</taxon>
        <taxon>Characodon</taxon>
    </lineage>
</organism>
<protein>
    <submittedName>
        <fullName evidence="1">Uncharacterized protein</fullName>
    </submittedName>
</protein>
<dbReference type="EMBL" id="JAHUTJ010042039">
    <property type="protein sequence ID" value="MED6280764.1"/>
    <property type="molecule type" value="Genomic_DNA"/>
</dbReference>
<comment type="caution">
    <text evidence="1">The sequence shown here is derived from an EMBL/GenBank/DDBJ whole genome shotgun (WGS) entry which is preliminary data.</text>
</comment>
<evidence type="ECO:0000313" key="2">
    <source>
        <dbReference type="Proteomes" id="UP001352852"/>
    </source>
</evidence>
<evidence type="ECO:0000313" key="1">
    <source>
        <dbReference type="EMBL" id="MED6280764.1"/>
    </source>
</evidence>
<proteinExistence type="predicted"/>
<gene>
    <name evidence="1" type="ORF">CHARACLAT_014173</name>
</gene>
<dbReference type="Proteomes" id="UP001352852">
    <property type="component" value="Unassembled WGS sequence"/>
</dbReference>
<name>A0ABU7E4I2_9TELE</name>
<sequence>MTEYYHHLFVSAFGLKTVRHPIDQRCPKSVLKGQCPACFRCFPALTHLIQVIAVQQKPVNQAWMEIRCAGAGNHLKHAGHLPSRTDFAINTISYERVLLTGCLEDKKQTKDQLSYRTF</sequence>
<accession>A0ABU7E4I2</accession>